<dbReference type="Proteomes" id="UP000289340">
    <property type="component" value="Chromosome 10"/>
</dbReference>
<dbReference type="EMBL" id="QZWG01000010">
    <property type="protein sequence ID" value="RZB89548.1"/>
    <property type="molecule type" value="Genomic_DNA"/>
</dbReference>
<feature type="compositionally biased region" description="Polar residues" evidence="5">
    <location>
        <begin position="465"/>
        <end position="476"/>
    </location>
</feature>
<feature type="region of interest" description="Disordered" evidence="5">
    <location>
        <begin position="313"/>
        <end position="342"/>
    </location>
</feature>
<evidence type="ECO:0000259" key="6">
    <source>
        <dbReference type="Pfam" id="PF05198"/>
    </source>
</evidence>
<organism evidence="7 8">
    <name type="scientific">Glycine soja</name>
    <name type="common">Wild soybean</name>
    <dbReference type="NCBI Taxonomy" id="3848"/>
    <lineage>
        <taxon>Eukaryota</taxon>
        <taxon>Viridiplantae</taxon>
        <taxon>Streptophyta</taxon>
        <taxon>Embryophyta</taxon>
        <taxon>Tracheophyta</taxon>
        <taxon>Spermatophyta</taxon>
        <taxon>Magnoliopsida</taxon>
        <taxon>eudicotyledons</taxon>
        <taxon>Gunneridae</taxon>
        <taxon>Pentapetalae</taxon>
        <taxon>rosids</taxon>
        <taxon>fabids</taxon>
        <taxon>Fabales</taxon>
        <taxon>Fabaceae</taxon>
        <taxon>Papilionoideae</taxon>
        <taxon>50 kb inversion clade</taxon>
        <taxon>NPAAA clade</taxon>
        <taxon>indigoferoid/millettioid clade</taxon>
        <taxon>Phaseoleae</taxon>
        <taxon>Glycine</taxon>
        <taxon>Glycine subgen. Soja</taxon>
    </lineage>
</organism>
<feature type="compositionally biased region" description="Polar residues" evidence="5">
    <location>
        <begin position="490"/>
        <end position="501"/>
    </location>
</feature>
<dbReference type="SUPFAM" id="SSF54364">
    <property type="entry name" value="Translation initiation factor IF3, N-terminal domain"/>
    <property type="match status" value="1"/>
</dbReference>
<dbReference type="Gramene" id="XM_028329845.1">
    <property type="protein sequence ID" value="XP_028185646.1"/>
    <property type="gene ID" value="LOC114372343"/>
</dbReference>
<dbReference type="PANTHER" id="PTHR10938">
    <property type="entry name" value="TRANSLATION INITIATION FACTOR IF-3"/>
    <property type="match status" value="1"/>
</dbReference>
<evidence type="ECO:0000256" key="5">
    <source>
        <dbReference type="SAM" id="MobiDB-lite"/>
    </source>
</evidence>
<reference evidence="7 8" key="1">
    <citation type="submission" date="2018-09" db="EMBL/GenBank/DDBJ databases">
        <title>A high-quality reference genome of wild soybean provides a powerful tool to mine soybean genomes.</title>
        <authorList>
            <person name="Xie M."/>
            <person name="Chung C.Y.L."/>
            <person name="Li M.-W."/>
            <person name="Wong F.-L."/>
            <person name="Chan T.-F."/>
            <person name="Lam H.-M."/>
        </authorList>
    </citation>
    <scope>NUCLEOTIDE SEQUENCE [LARGE SCALE GENOMIC DNA]</scope>
    <source>
        <strain evidence="8">cv. W05</strain>
        <tissue evidence="7">Hypocotyl of etiolated seedlings</tissue>
    </source>
</reference>
<evidence type="ECO:0000313" key="8">
    <source>
        <dbReference type="Proteomes" id="UP000289340"/>
    </source>
</evidence>
<evidence type="ECO:0000256" key="3">
    <source>
        <dbReference type="ARBA" id="ARBA00022917"/>
    </source>
</evidence>
<dbReference type="InterPro" id="IPR001288">
    <property type="entry name" value="Translation_initiation_fac_3"/>
</dbReference>
<dbReference type="Pfam" id="PF05198">
    <property type="entry name" value="IF3_N"/>
    <property type="match status" value="1"/>
</dbReference>
<keyword evidence="4" id="KW-0175">Coiled coil</keyword>
<feature type="compositionally biased region" description="Pro residues" evidence="5">
    <location>
        <begin position="433"/>
        <end position="442"/>
    </location>
</feature>
<evidence type="ECO:0000256" key="4">
    <source>
        <dbReference type="SAM" id="Coils"/>
    </source>
</evidence>
<evidence type="ECO:0000313" key="7">
    <source>
        <dbReference type="EMBL" id="RZB89548.1"/>
    </source>
</evidence>
<evidence type="ECO:0000256" key="2">
    <source>
        <dbReference type="ARBA" id="ARBA00022540"/>
    </source>
</evidence>
<dbReference type="SUPFAM" id="SSF55200">
    <property type="entry name" value="Translation initiation factor IF3, C-terminal domain"/>
    <property type="match status" value="1"/>
</dbReference>
<gene>
    <name evidence="7" type="ORF">D0Y65_028385</name>
</gene>
<protein>
    <submittedName>
        <fullName evidence="7">Translation initiation factor IF3-1, mitochondrial</fullName>
    </submittedName>
</protein>
<proteinExistence type="inferred from homology"/>
<dbReference type="FunFam" id="3.10.20.80:FF:000005">
    <property type="entry name" value="Predicted protein"/>
    <property type="match status" value="1"/>
</dbReference>
<evidence type="ECO:0000256" key="1">
    <source>
        <dbReference type="ARBA" id="ARBA00005439"/>
    </source>
</evidence>
<dbReference type="InterPro" id="IPR036788">
    <property type="entry name" value="T_IF-3_C_sf"/>
</dbReference>
<keyword evidence="2 7" id="KW-0396">Initiation factor</keyword>
<name>A0A445IU17_GLYSO</name>
<feature type="coiled-coil region" evidence="4">
    <location>
        <begin position="133"/>
        <end position="160"/>
    </location>
</feature>
<keyword evidence="3" id="KW-0648">Protein biosynthesis</keyword>
<feature type="compositionally biased region" description="Polar residues" evidence="5">
    <location>
        <begin position="313"/>
        <end position="323"/>
    </location>
</feature>
<dbReference type="GO" id="GO:0032790">
    <property type="term" value="P:ribosome disassembly"/>
    <property type="evidence" value="ECO:0007669"/>
    <property type="project" value="TreeGrafter"/>
</dbReference>
<feature type="region of interest" description="Disordered" evidence="5">
    <location>
        <begin position="419"/>
        <end position="547"/>
    </location>
</feature>
<sequence>MAFWHRIRNPNLKTLCIQFQRCYVHRPHASTPKPFPVDIPHPNSVFHGRPTSVFNTVRFFAAPVQYQVKHNNVEDSSELRLNEKIKAPYVRLVADDGHHSILPRFEALEHAKTLKLDLVEVDKNAKPPVCKIMDFHKQMYRRQEREKERAKSRAEMTLRKDVKEVRFSEKTEAKDLKNKADMIKKLMEKGYRVKCKVSGKENQDLKVLFSPILALMEDVCIVESGPHMAKKDAFMIVRHIKYGLSKKGGKKLQNATNVTTQEGDMEISTANSSDSIEYESHAESGFETEEEVLSDGNKLSKSSLSVFSNNVNMTASPNNQTNAAPEASPVSENRYRSQENNVQSNAQVPPAVTENRYKRIEPRGRFQQTSNNTCMNYQGPGARDAFRSPPPNWNRTRQAPVNANLNPRIENNRLAFTPPGPRHSMPSHENICNPPPNAPNTPRPGYGNFSSPSEGIPMHHGVPNTPRSSSYGNFSGPNEGIPRHPGAPITQRSSSYGNFSAPNEGIPRHPSAPNTPRPSSYGNFSTPNGHETQGVKAGMHRNREGNQ</sequence>
<comment type="caution">
    <text evidence="7">The sequence shown here is derived from an EMBL/GenBank/DDBJ whole genome shotgun (WGS) entry which is preliminary data.</text>
</comment>
<dbReference type="AlphaFoldDB" id="A0A445IU17"/>
<keyword evidence="8" id="KW-1185">Reference proteome</keyword>
<dbReference type="GO" id="GO:0003743">
    <property type="term" value="F:translation initiation factor activity"/>
    <property type="evidence" value="ECO:0007669"/>
    <property type="project" value="UniProtKB-KW"/>
</dbReference>
<feature type="compositionally biased region" description="Polar residues" evidence="5">
    <location>
        <begin position="512"/>
        <end position="531"/>
    </location>
</feature>
<dbReference type="FunFam" id="3.30.110.10:FF:000005">
    <property type="entry name" value="Translation initiation factor 3 (IF-3) family protein"/>
    <property type="match status" value="1"/>
</dbReference>
<dbReference type="PANTHER" id="PTHR10938:SF4">
    <property type="entry name" value="TRANSLATION INITIATION FACTOR IF3-1, MITOCHONDRIAL"/>
    <property type="match status" value="1"/>
</dbReference>
<feature type="domain" description="Translation initiation factor 3 N-terminal" evidence="6">
    <location>
        <begin position="81"/>
        <end position="148"/>
    </location>
</feature>
<comment type="similarity">
    <text evidence="1">Belongs to the IF-3 family.</text>
</comment>
<dbReference type="InterPro" id="IPR019814">
    <property type="entry name" value="Translation_initiation_fac_3_N"/>
</dbReference>
<dbReference type="GO" id="GO:0043022">
    <property type="term" value="F:ribosome binding"/>
    <property type="evidence" value="ECO:0007669"/>
    <property type="project" value="TreeGrafter"/>
</dbReference>
<dbReference type="Gene3D" id="3.10.20.80">
    <property type="entry name" value="Translation initiation factor 3 (IF-3), N-terminal domain"/>
    <property type="match status" value="1"/>
</dbReference>
<accession>A0A445IU17</accession>
<dbReference type="InterPro" id="IPR036787">
    <property type="entry name" value="T_IF-3_N_sf"/>
</dbReference>
<dbReference type="Gene3D" id="3.30.110.10">
    <property type="entry name" value="Translation initiation factor 3 (IF-3), C-terminal domain"/>
    <property type="match status" value="1"/>
</dbReference>
<dbReference type="NCBIfam" id="TIGR00168">
    <property type="entry name" value="infC"/>
    <property type="match status" value="1"/>
</dbReference>